<keyword evidence="1" id="KW-0472">Membrane</keyword>
<geneLocation type="plasmid" evidence="4">
    <name>pob3b1</name>
</geneLocation>
<evidence type="ECO:0000313" key="4">
    <source>
        <dbReference type="Proteomes" id="UP000230709"/>
    </source>
</evidence>
<dbReference type="GO" id="GO:0016989">
    <property type="term" value="F:sigma factor antagonist activity"/>
    <property type="evidence" value="ECO:0007669"/>
    <property type="project" value="TreeGrafter"/>
</dbReference>
<name>A0A2D2D6R2_METT3</name>
<evidence type="ECO:0000313" key="3">
    <source>
        <dbReference type="EMBL" id="ATQ70696.1"/>
    </source>
</evidence>
<dbReference type="Pfam" id="PF04773">
    <property type="entry name" value="FecR"/>
    <property type="match status" value="1"/>
</dbReference>
<dbReference type="RefSeq" id="WP_003615215.1">
    <property type="nucleotide sequence ID" value="NZ_ADVE02000002.1"/>
</dbReference>
<keyword evidence="1" id="KW-0812">Transmembrane</keyword>
<feature type="domain" description="FecR protein" evidence="2">
    <location>
        <begin position="136"/>
        <end position="230"/>
    </location>
</feature>
<keyword evidence="3" id="KW-0614">Plasmid</keyword>
<protein>
    <submittedName>
        <fullName evidence="3">Iron dicitrate transport regulator FecR</fullName>
    </submittedName>
</protein>
<dbReference type="PANTHER" id="PTHR30273:SF2">
    <property type="entry name" value="PROTEIN FECR"/>
    <property type="match status" value="1"/>
</dbReference>
<keyword evidence="1" id="KW-1133">Transmembrane helix</keyword>
<dbReference type="Gene3D" id="3.55.50.30">
    <property type="match status" value="1"/>
</dbReference>
<dbReference type="PIRSF" id="PIRSF018266">
    <property type="entry name" value="FecR"/>
    <property type="match status" value="1"/>
</dbReference>
<dbReference type="Proteomes" id="UP000230709">
    <property type="component" value="Plasmid pOB3b1"/>
</dbReference>
<gene>
    <name evidence="3" type="ORF">CQW49_22225</name>
</gene>
<proteinExistence type="predicted"/>
<dbReference type="InterPro" id="IPR012373">
    <property type="entry name" value="Ferrdict_sens_TM"/>
</dbReference>
<evidence type="ECO:0000256" key="1">
    <source>
        <dbReference type="SAM" id="Phobius"/>
    </source>
</evidence>
<evidence type="ECO:0000259" key="2">
    <source>
        <dbReference type="Pfam" id="PF04773"/>
    </source>
</evidence>
<dbReference type="EMBL" id="CP023738">
    <property type="protein sequence ID" value="ATQ70696.1"/>
    <property type="molecule type" value="Genomic_DNA"/>
</dbReference>
<sequence>MTPQWNDSEMAIDANNADVLSALESEALDHVRRLMSDSATLETLEAAELWERSSPARAEAMSLARRLWSGLGPVGRDILERDRELFASERQRSAQYRASRRALLGGAAAAGAVIAGYAAIRPPFDLWPSISELRADYRTETGEQRQVALGDGLTAALNTRTSIAMHPAGDEQDRVELVTGEAVISATSESRRVHVLRVGDGRIDFQDASVNVRFDGHAACAITCLRGSVRVARRGAVAELQYDRLVAYSDGGLSPTRPADANVATAWRQGLLIFHQAPLSQVIAEINRYRRGRIVLLNAPLGRRTVNARFGIDGVDDILLLAQREFGAVVRSLPGGVVVLT</sequence>
<feature type="transmembrane region" description="Helical" evidence="1">
    <location>
        <begin position="102"/>
        <end position="120"/>
    </location>
</feature>
<organism evidence="3 4">
    <name type="scientific">Methylosinus trichosporium (strain ATCC 35070 / NCIMB 11131 / UNIQEM 75 / OB3b)</name>
    <dbReference type="NCBI Taxonomy" id="595536"/>
    <lineage>
        <taxon>Bacteria</taxon>
        <taxon>Pseudomonadati</taxon>
        <taxon>Pseudomonadota</taxon>
        <taxon>Alphaproteobacteria</taxon>
        <taxon>Hyphomicrobiales</taxon>
        <taxon>Methylocystaceae</taxon>
        <taxon>Methylosinus</taxon>
    </lineage>
</organism>
<accession>A0A2D2D6R2</accession>
<keyword evidence="4" id="KW-1185">Reference proteome</keyword>
<dbReference type="KEGG" id="mtw:CQW49_22225"/>
<dbReference type="InterPro" id="IPR006860">
    <property type="entry name" value="FecR"/>
</dbReference>
<dbReference type="STRING" id="595536.GCA_000178815_00261"/>
<dbReference type="Gene3D" id="2.60.120.1440">
    <property type="match status" value="1"/>
</dbReference>
<reference evidence="4" key="1">
    <citation type="submission" date="2017-10" db="EMBL/GenBank/DDBJ databases">
        <title>Completed PacBio SMRT sequence of Methylosinus trichosporium OB3b reveals presence of a third large plasmid.</title>
        <authorList>
            <person name="Charles T.C."/>
            <person name="Lynch M.D.J."/>
            <person name="Heil J.R."/>
            <person name="Cheng J."/>
        </authorList>
    </citation>
    <scope>NUCLEOTIDE SEQUENCE [LARGE SCALE GENOMIC DNA]</scope>
    <source>
        <strain evidence="4">OB3b</strain>
        <plasmid evidence="4">pob3b1</plasmid>
    </source>
</reference>
<dbReference type="AlphaFoldDB" id="A0A2D2D6R2"/>
<dbReference type="PANTHER" id="PTHR30273">
    <property type="entry name" value="PERIPLASMIC SIGNAL SENSOR AND SIGMA FACTOR ACTIVATOR FECR-RELATED"/>
    <property type="match status" value="1"/>
</dbReference>